<dbReference type="KEGG" id="pabo:BCY86_00840"/>
<reference evidence="1 2" key="1">
    <citation type="submission" date="2016-08" db="EMBL/GenBank/DDBJ databases">
        <title>Identification and validation of antigenic proteins from Pajaroellobacter abortibovis using de-novo genome sequence assembly and reverse vaccinology.</title>
        <authorList>
            <person name="Welly B.T."/>
            <person name="Miller M.R."/>
            <person name="Stott J.L."/>
            <person name="Blanchard M.T."/>
            <person name="Islas-Trejo A.D."/>
            <person name="O'Rourke S.M."/>
            <person name="Young A.E."/>
            <person name="Medrano J.F."/>
            <person name="Van Eenennaam A.L."/>
        </authorList>
    </citation>
    <scope>NUCLEOTIDE SEQUENCE [LARGE SCALE GENOMIC DNA]</scope>
    <source>
        <strain evidence="1 2">BTF92-0548A/99-0131</strain>
    </source>
</reference>
<accession>A0A1L6MVB1</accession>
<gene>
    <name evidence="1" type="ORF">BCY86_00840</name>
</gene>
<dbReference type="AlphaFoldDB" id="A0A1L6MVB1"/>
<dbReference type="EMBL" id="CP016908">
    <property type="protein sequence ID" value="APR99385.1"/>
    <property type="molecule type" value="Genomic_DNA"/>
</dbReference>
<organism evidence="1 2">
    <name type="scientific">Pajaroellobacter abortibovis</name>
    <dbReference type="NCBI Taxonomy" id="1882918"/>
    <lineage>
        <taxon>Bacteria</taxon>
        <taxon>Pseudomonadati</taxon>
        <taxon>Myxococcota</taxon>
        <taxon>Polyangia</taxon>
        <taxon>Polyangiales</taxon>
        <taxon>Polyangiaceae</taxon>
    </lineage>
</organism>
<dbReference type="Proteomes" id="UP000185544">
    <property type="component" value="Chromosome"/>
</dbReference>
<evidence type="ECO:0000313" key="2">
    <source>
        <dbReference type="Proteomes" id="UP000185544"/>
    </source>
</evidence>
<dbReference type="STRING" id="1882918.BCY86_00840"/>
<evidence type="ECO:0000313" key="1">
    <source>
        <dbReference type="EMBL" id="APR99385.1"/>
    </source>
</evidence>
<keyword evidence="2" id="KW-1185">Reference proteome</keyword>
<sequence length="158" mass="17717">MFPFYCSSKCCYGSGFANSVKAHSRSSRSFSLQDLLMTETSVLKVLRNNGEGLSQQGGKLIKGNFLRFVKGADPSRWLEPYHDWIRQAVRNHLPKRVQVMHHRKIASALTRKGARDSARLPSVPMLCAQKNKDDNVCQEAVREATGEDAIVMRGHAVE</sequence>
<protein>
    <submittedName>
        <fullName evidence="1">Uncharacterized protein</fullName>
    </submittedName>
</protein>
<name>A0A1L6MVB1_9BACT</name>
<proteinExistence type="predicted"/>